<evidence type="ECO:0000259" key="7">
    <source>
        <dbReference type="SMART" id="SM00983"/>
    </source>
</evidence>
<dbReference type="Pfam" id="PF04263">
    <property type="entry name" value="TPK_catalytic"/>
    <property type="match status" value="1"/>
</dbReference>
<dbReference type="InterPro" id="IPR007373">
    <property type="entry name" value="Thiamin_PyroPKinase_B1-bd"/>
</dbReference>
<organism evidence="8">
    <name type="scientific">Corethrella appendiculata</name>
    <dbReference type="NCBI Taxonomy" id="1370023"/>
    <lineage>
        <taxon>Eukaryota</taxon>
        <taxon>Metazoa</taxon>
        <taxon>Ecdysozoa</taxon>
        <taxon>Arthropoda</taxon>
        <taxon>Hexapoda</taxon>
        <taxon>Insecta</taxon>
        <taxon>Pterygota</taxon>
        <taxon>Neoptera</taxon>
        <taxon>Endopterygota</taxon>
        <taxon>Diptera</taxon>
        <taxon>Nematocera</taxon>
        <taxon>Culicoidea</taxon>
        <taxon>Chaoboridae</taxon>
        <taxon>Corethrella</taxon>
    </lineage>
</organism>
<protein>
    <submittedName>
        <fullName evidence="8">Putative thiamine pyrophosphokinase</fullName>
    </submittedName>
</protein>
<dbReference type="GO" id="GO:0004788">
    <property type="term" value="F:thiamine diphosphokinase activity"/>
    <property type="evidence" value="ECO:0007669"/>
    <property type="project" value="InterPro"/>
</dbReference>
<evidence type="ECO:0000256" key="5">
    <source>
        <dbReference type="ARBA" id="ARBA00022777"/>
    </source>
</evidence>
<evidence type="ECO:0000256" key="2">
    <source>
        <dbReference type="ARBA" id="ARBA00006785"/>
    </source>
</evidence>
<dbReference type="PANTHER" id="PTHR13622:SF8">
    <property type="entry name" value="THIAMIN PYROPHOSPHOKINASE 1"/>
    <property type="match status" value="1"/>
</dbReference>
<dbReference type="NCBIfam" id="TIGR01378">
    <property type="entry name" value="thi_PPkinase"/>
    <property type="match status" value="1"/>
</dbReference>
<keyword evidence="5 8" id="KW-0418">Kinase</keyword>
<dbReference type="AlphaFoldDB" id="U5EJ18"/>
<dbReference type="InterPro" id="IPR016966">
    <property type="entry name" value="Thiamin_pyrophosphokinase_euk"/>
</dbReference>
<dbReference type="GO" id="GO:0030975">
    <property type="term" value="F:thiamine binding"/>
    <property type="evidence" value="ECO:0007669"/>
    <property type="project" value="InterPro"/>
</dbReference>
<dbReference type="SUPFAM" id="SSF63999">
    <property type="entry name" value="Thiamin pyrophosphokinase, catalytic domain"/>
    <property type="match status" value="1"/>
</dbReference>
<proteinExistence type="evidence at transcript level"/>
<comment type="pathway">
    <text evidence="1">Cofactor biosynthesis; thiamine diphosphate biosynthesis; thiamine diphosphate from thiamine: step 1/1.</text>
</comment>
<keyword evidence="4" id="KW-0547">Nucleotide-binding</keyword>
<evidence type="ECO:0000256" key="6">
    <source>
        <dbReference type="ARBA" id="ARBA00022840"/>
    </source>
</evidence>
<dbReference type="EMBL" id="GANO01002406">
    <property type="protein sequence ID" value="JAB57465.1"/>
    <property type="molecule type" value="mRNA"/>
</dbReference>
<dbReference type="Gene3D" id="3.40.50.10240">
    <property type="entry name" value="Thiamin pyrophosphokinase, catalytic domain"/>
    <property type="match status" value="1"/>
</dbReference>
<feature type="non-terminal residue" evidence="8">
    <location>
        <position position="1"/>
    </location>
</feature>
<dbReference type="InterPro" id="IPR006282">
    <property type="entry name" value="Thi_PPkinase"/>
</dbReference>
<reference evidence="8" key="1">
    <citation type="journal article" date="2014" name="Insect Biochem. Mol. Biol.">
        <title>An insight into the sialome of the frog biting fly, Corethrella appendiculata.</title>
        <authorList>
            <person name="Ribeiro J.M.C."/>
            <person name="Chagas A.C."/>
            <person name="Pham V.M."/>
            <person name="Lounibos L.P."/>
            <person name="Calvo E."/>
        </authorList>
    </citation>
    <scope>NUCLEOTIDE SEQUENCE</scope>
    <source>
        <tissue evidence="8">Salivary glands</tissue>
    </source>
</reference>
<evidence type="ECO:0000256" key="3">
    <source>
        <dbReference type="ARBA" id="ARBA00022679"/>
    </source>
</evidence>
<accession>U5EJ18</accession>
<evidence type="ECO:0000313" key="8">
    <source>
        <dbReference type="EMBL" id="JAB57465.1"/>
    </source>
</evidence>
<dbReference type="SUPFAM" id="SSF63862">
    <property type="entry name" value="Thiamin pyrophosphokinase, substrate-binding domain"/>
    <property type="match status" value="1"/>
</dbReference>
<dbReference type="GO" id="GO:0016301">
    <property type="term" value="F:kinase activity"/>
    <property type="evidence" value="ECO:0007669"/>
    <property type="project" value="UniProtKB-KW"/>
</dbReference>
<evidence type="ECO:0000256" key="4">
    <source>
        <dbReference type="ARBA" id="ARBA00022741"/>
    </source>
</evidence>
<dbReference type="InterPro" id="IPR036371">
    <property type="entry name" value="TPK_B1-bd_sf"/>
</dbReference>
<name>U5EJ18_9DIPT</name>
<dbReference type="CDD" id="cd07995">
    <property type="entry name" value="TPK"/>
    <property type="match status" value="1"/>
</dbReference>
<dbReference type="InterPro" id="IPR036759">
    <property type="entry name" value="TPK_catalytic_sf"/>
</dbReference>
<feature type="domain" description="Thiamin pyrophosphokinase thiamin-binding" evidence="7">
    <location>
        <begin position="175"/>
        <end position="243"/>
    </location>
</feature>
<dbReference type="PANTHER" id="PTHR13622">
    <property type="entry name" value="THIAMIN PYROPHOSPHOKINASE"/>
    <property type="match status" value="1"/>
</dbReference>
<dbReference type="GO" id="GO:0009229">
    <property type="term" value="P:thiamine diphosphate biosynthetic process"/>
    <property type="evidence" value="ECO:0007669"/>
    <property type="project" value="UniProtKB-UniPathway"/>
</dbReference>
<evidence type="ECO:0000256" key="1">
    <source>
        <dbReference type="ARBA" id="ARBA00005078"/>
    </source>
</evidence>
<dbReference type="SMART" id="SM00983">
    <property type="entry name" value="TPK_B1_binding"/>
    <property type="match status" value="1"/>
</dbReference>
<dbReference type="GO" id="GO:0005524">
    <property type="term" value="F:ATP binding"/>
    <property type="evidence" value="ECO:0007669"/>
    <property type="project" value="UniProtKB-KW"/>
</dbReference>
<keyword evidence="6" id="KW-0067">ATP-binding</keyword>
<sequence>IKNLTTWNPVKFMEKPECKNTAVAILNRPISVDVDFFKTIWNNAQLRVCVDGGTNRWIDYKNKHNLDADLKIPDYVTGDFDSCTKENLLYAEKIGSKIINTPDQDETDFTKALRIINELKFDEKLSETLVICNDSGRFDQTISNINTLFKARNLWPENPVYLRSNVSLTWLLSPGRHVIHIPKYLVEKQIWCALIPIGKSCIATTNGLKWNLCNVKMEFGELISTSNTYDCDLVEIDTEDDLIWSMGISSIDL</sequence>
<keyword evidence="3" id="KW-0808">Transferase</keyword>
<dbReference type="PIRSF" id="PIRSF031057">
    <property type="entry name" value="Thiamin_pyrophosphokinase"/>
    <property type="match status" value="1"/>
</dbReference>
<dbReference type="Gene3D" id="2.60.120.320">
    <property type="entry name" value="Thiamin pyrophosphokinase, thiamin-binding domain"/>
    <property type="match status" value="1"/>
</dbReference>
<dbReference type="UniPathway" id="UPA00060">
    <property type="reaction ID" value="UER00597"/>
</dbReference>
<dbReference type="FunFam" id="2.60.120.320:FF:000001">
    <property type="entry name" value="Thiamine pyrophosphokinase"/>
    <property type="match status" value="1"/>
</dbReference>
<dbReference type="Pfam" id="PF04265">
    <property type="entry name" value="TPK_B1_binding"/>
    <property type="match status" value="1"/>
</dbReference>
<comment type="similarity">
    <text evidence="2">Belongs to the thiamine pyrophosphokinase family.</text>
</comment>
<dbReference type="GO" id="GO:0006772">
    <property type="term" value="P:thiamine metabolic process"/>
    <property type="evidence" value="ECO:0007669"/>
    <property type="project" value="InterPro"/>
</dbReference>
<dbReference type="InterPro" id="IPR007371">
    <property type="entry name" value="TPK_catalytic"/>
</dbReference>